<proteinExistence type="predicted"/>
<dbReference type="AlphaFoldDB" id="G4ZE14"/>
<dbReference type="OMA" id="QAHKTEI"/>
<feature type="compositionally biased region" description="Basic and acidic residues" evidence="1">
    <location>
        <begin position="155"/>
        <end position="176"/>
    </location>
</feature>
<dbReference type="Proteomes" id="UP000002640">
    <property type="component" value="Unassembled WGS sequence"/>
</dbReference>
<reference evidence="2 3" key="1">
    <citation type="journal article" date="2006" name="Science">
        <title>Phytophthora genome sequences uncover evolutionary origins and mechanisms of pathogenesis.</title>
        <authorList>
            <person name="Tyler B.M."/>
            <person name="Tripathy S."/>
            <person name="Zhang X."/>
            <person name="Dehal P."/>
            <person name="Jiang R.H."/>
            <person name="Aerts A."/>
            <person name="Arredondo F.D."/>
            <person name="Baxter L."/>
            <person name="Bensasson D."/>
            <person name="Beynon J.L."/>
            <person name="Chapman J."/>
            <person name="Damasceno C.M."/>
            <person name="Dorrance A.E."/>
            <person name="Dou D."/>
            <person name="Dickerman A.W."/>
            <person name="Dubchak I.L."/>
            <person name="Garbelotto M."/>
            <person name="Gijzen M."/>
            <person name="Gordon S.G."/>
            <person name="Govers F."/>
            <person name="Grunwald N.J."/>
            <person name="Huang W."/>
            <person name="Ivors K.L."/>
            <person name="Jones R.W."/>
            <person name="Kamoun S."/>
            <person name="Krampis K."/>
            <person name="Lamour K.H."/>
            <person name="Lee M.K."/>
            <person name="McDonald W.H."/>
            <person name="Medina M."/>
            <person name="Meijer H.J."/>
            <person name="Nordberg E.K."/>
            <person name="Maclean D.J."/>
            <person name="Ospina-Giraldo M.D."/>
            <person name="Morris P.F."/>
            <person name="Phuntumart V."/>
            <person name="Putnam N.H."/>
            <person name="Rash S."/>
            <person name="Rose J.K."/>
            <person name="Sakihama Y."/>
            <person name="Salamov A.A."/>
            <person name="Savidor A."/>
            <person name="Scheuring C.F."/>
            <person name="Smith B.M."/>
            <person name="Sobral B.W."/>
            <person name="Terry A."/>
            <person name="Torto-Alalibo T.A."/>
            <person name="Win J."/>
            <person name="Xu Z."/>
            <person name="Zhang H."/>
            <person name="Grigoriev I.V."/>
            <person name="Rokhsar D.S."/>
            <person name="Boore J.L."/>
        </authorList>
    </citation>
    <scope>NUCLEOTIDE SEQUENCE [LARGE SCALE GENOMIC DNA]</scope>
    <source>
        <strain evidence="2 3">P6497</strain>
    </source>
</reference>
<accession>G4ZE14</accession>
<dbReference type="RefSeq" id="XP_009525993.1">
    <property type="nucleotide sequence ID" value="XM_009527698.1"/>
</dbReference>
<name>G4ZE14_PHYSP</name>
<dbReference type="EMBL" id="JH159154">
    <property type="protein sequence ID" value="EGZ16935.1"/>
    <property type="molecule type" value="Genomic_DNA"/>
</dbReference>
<feature type="region of interest" description="Disordered" evidence="1">
    <location>
        <begin position="103"/>
        <end position="204"/>
    </location>
</feature>
<dbReference type="InParanoid" id="G4ZE14"/>
<dbReference type="KEGG" id="psoj:PHYSODRAFT_544705"/>
<gene>
    <name evidence="2" type="ORF">PHYSODRAFT_544705</name>
</gene>
<evidence type="ECO:0000256" key="1">
    <source>
        <dbReference type="SAM" id="MobiDB-lite"/>
    </source>
</evidence>
<feature type="compositionally biased region" description="Low complexity" evidence="1">
    <location>
        <begin position="144"/>
        <end position="154"/>
    </location>
</feature>
<sequence length="204" mass="21482">MSGGAPAAKRTQFTVMAGSNVDTSTEAERQLVAKEESVVRLGGGRGLLDPSDRLYLVEQLELEQAAKGREQQEREAALQTFRSNALIAHKTAVAPEIPLVAAASGKSKLLSPEKNPVVVIKAKKRSSTATDKDAKAKKAKLAAKKSVGSSASAGKNDRAPTKEDRSEAKGAKKSDDIPNTTKPATKPPASALLLQDYSSSSDEE</sequence>
<organism evidence="2 3">
    <name type="scientific">Phytophthora sojae (strain P6497)</name>
    <name type="common">Soybean stem and root rot agent</name>
    <name type="synonym">Phytophthora megasperma f. sp. glycines</name>
    <dbReference type="NCBI Taxonomy" id="1094619"/>
    <lineage>
        <taxon>Eukaryota</taxon>
        <taxon>Sar</taxon>
        <taxon>Stramenopiles</taxon>
        <taxon>Oomycota</taxon>
        <taxon>Peronosporomycetes</taxon>
        <taxon>Peronosporales</taxon>
        <taxon>Peronosporaceae</taxon>
        <taxon>Phytophthora</taxon>
    </lineage>
</organism>
<feature type="compositionally biased region" description="Low complexity" evidence="1">
    <location>
        <begin position="180"/>
        <end position="194"/>
    </location>
</feature>
<dbReference type="GeneID" id="20662546"/>
<evidence type="ECO:0000313" key="3">
    <source>
        <dbReference type="Proteomes" id="UP000002640"/>
    </source>
</evidence>
<keyword evidence="3" id="KW-1185">Reference proteome</keyword>
<dbReference type="SMR" id="G4ZE14"/>
<protein>
    <submittedName>
        <fullName evidence="2">Uncharacterized protein</fullName>
    </submittedName>
</protein>
<evidence type="ECO:0000313" key="2">
    <source>
        <dbReference type="EMBL" id="EGZ16935.1"/>
    </source>
</evidence>